<dbReference type="EMBL" id="CAJOBR010056352">
    <property type="protein sequence ID" value="CAF5062455.1"/>
    <property type="molecule type" value="Genomic_DNA"/>
</dbReference>
<evidence type="ECO:0000256" key="2">
    <source>
        <dbReference type="PROSITE-ProRule" id="PRU00504"/>
    </source>
</evidence>
<dbReference type="InterPro" id="IPR011042">
    <property type="entry name" value="6-blade_b-propeller_TolB-like"/>
</dbReference>
<dbReference type="Proteomes" id="UP000663848">
    <property type="component" value="Unassembled WGS sequence"/>
</dbReference>
<keyword evidence="1" id="KW-0677">Repeat</keyword>
<evidence type="ECO:0008006" key="5">
    <source>
        <dbReference type="Google" id="ProtNLM"/>
    </source>
</evidence>
<organism evidence="3 4">
    <name type="scientific">Rotaria socialis</name>
    <dbReference type="NCBI Taxonomy" id="392032"/>
    <lineage>
        <taxon>Eukaryota</taxon>
        <taxon>Metazoa</taxon>
        <taxon>Spiralia</taxon>
        <taxon>Gnathifera</taxon>
        <taxon>Rotifera</taxon>
        <taxon>Eurotatoria</taxon>
        <taxon>Bdelloidea</taxon>
        <taxon>Philodinida</taxon>
        <taxon>Philodinidae</taxon>
        <taxon>Rotaria</taxon>
    </lineage>
</organism>
<comment type="caution">
    <text evidence="3">The sequence shown here is derived from an EMBL/GenBank/DDBJ whole genome shotgun (WGS) entry which is preliminary data.</text>
</comment>
<sequence>DGFIYVSDIRQCFVKRWKIGDTQGTIVAGGNGKGDRLDQLSSPTFLFVDREQSVYVADRDNHRVMKWPQNAQEGIMIAGGEGQGNTLAHLSSPC</sequence>
<dbReference type="Gene3D" id="2.120.10.30">
    <property type="entry name" value="TolB, C-terminal domain"/>
    <property type="match status" value="1"/>
</dbReference>
<dbReference type="InterPro" id="IPR001258">
    <property type="entry name" value="NHL_repeat"/>
</dbReference>
<protein>
    <recommendedName>
        <fullName evidence="5">NHL repeat-containing protein 2</fullName>
    </recommendedName>
</protein>
<evidence type="ECO:0000313" key="3">
    <source>
        <dbReference type="EMBL" id="CAF5062455.1"/>
    </source>
</evidence>
<evidence type="ECO:0000256" key="1">
    <source>
        <dbReference type="ARBA" id="ARBA00022737"/>
    </source>
</evidence>
<gene>
    <name evidence="3" type="ORF">QYT958_LOCUS42750</name>
</gene>
<feature type="non-terminal residue" evidence="3">
    <location>
        <position position="1"/>
    </location>
</feature>
<dbReference type="Pfam" id="PF01436">
    <property type="entry name" value="NHL"/>
    <property type="match status" value="1"/>
</dbReference>
<dbReference type="SUPFAM" id="SSF101898">
    <property type="entry name" value="NHL repeat"/>
    <property type="match status" value="1"/>
</dbReference>
<evidence type="ECO:0000313" key="4">
    <source>
        <dbReference type="Proteomes" id="UP000663848"/>
    </source>
</evidence>
<dbReference type="PROSITE" id="PS51125">
    <property type="entry name" value="NHL"/>
    <property type="match status" value="1"/>
</dbReference>
<dbReference type="AlphaFoldDB" id="A0A822D4M7"/>
<reference evidence="3" key="1">
    <citation type="submission" date="2021-02" db="EMBL/GenBank/DDBJ databases">
        <authorList>
            <person name="Nowell W R."/>
        </authorList>
    </citation>
    <scope>NUCLEOTIDE SEQUENCE</scope>
</reference>
<accession>A0A822D4M7</accession>
<proteinExistence type="predicted"/>
<feature type="non-terminal residue" evidence="3">
    <location>
        <position position="94"/>
    </location>
</feature>
<feature type="repeat" description="NHL" evidence="2">
    <location>
        <begin position="33"/>
        <end position="70"/>
    </location>
</feature>
<name>A0A822D4M7_9BILA</name>